<dbReference type="PANTHER" id="PTHR10889">
    <property type="entry name" value="DEOXYRIBOSE-PHOSPHATE ALDOLASE"/>
    <property type="match status" value="1"/>
</dbReference>
<comment type="similarity">
    <text evidence="1 7">Belongs to the DeoC/FbaB aldolase family. DeoC type 1 subfamily.</text>
</comment>
<organism evidence="8 9">
    <name type="scientific">Alteribacillus iranensis</name>
    <dbReference type="NCBI Taxonomy" id="930128"/>
    <lineage>
        <taxon>Bacteria</taxon>
        <taxon>Bacillati</taxon>
        <taxon>Bacillota</taxon>
        <taxon>Bacilli</taxon>
        <taxon>Bacillales</taxon>
        <taxon>Bacillaceae</taxon>
        <taxon>Alteribacillus</taxon>
    </lineage>
</organism>
<dbReference type="PIRSF" id="PIRSF001357">
    <property type="entry name" value="DeoC"/>
    <property type="match status" value="1"/>
</dbReference>
<evidence type="ECO:0000256" key="7">
    <source>
        <dbReference type="HAMAP-Rule" id="MF_00114"/>
    </source>
</evidence>
<evidence type="ECO:0000256" key="4">
    <source>
        <dbReference type="ARBA" id="ARBA00023270"/>
    </source>
</evidence>
<comment type="pathway">
    <text evidence="7">Carbohydrate degradation; 2-deoxy-D-ribose 1-phosphate degradation; D-glyceraldehyde 3-phosphate and acetaldehyde from 2-deoxy-alpha-D-ribose 1-phosphate: step 2/2.</text>
</comment>
<dbReference type="UniPathway" id="UPA00002">
    <property type="reaction ID" value="UER00468"/>
</dbReference>
<keyword evidence="9" id="KW-1185">Reference proteome</keyword>
<comment type="catalytic activity">
    <reaction evidence="5 7">
        <text>2-deoxy-D-ribose 5-phosphate = D-glyceraldehyde 3-phosphate + acetaldehyde</text>
        <dbReference type="Rhea" id="RHEA:12821"/>
        <dbReference type="ChEBI" id="CHEBI:15343"/>
        <dbReference type="ChEBI" id="CHEBI:59776"/>
        <dbReference type="ChEBI" id="CHEBI:62877"/>
        <dbReference type="EC" id="4.1.2.4"/>
    </reaction>
</comment>
<dbReference type="OrthoDB" id="9778711at2"/>
<dbReference type="InterPro" id="IPR013785">
    <property type="entry name" value="Aldolase_TIM"/>
</dbReference>
<accession>A0A1I1ZAW0</accession>
<dbReference type="GO" id="GO:0009264">
    <property type="term" value="P:deoxyribonucleotide catabolic process"/>
    <property type="evidence" value="ECO:0007669"/>
    <property type="project" value="UniProtKB-UniRule"/>
</dbReference>
<comment type="function">
    <text evidence="6 7">Catalyzes a reversible aldol reaction between acetaldehyde and D-glyceraldehyde 3-phosphate to generate 2-deoxy-D-ribose 5-phosphate.</text>
</comment>
<evidence type="ECO:0000256" key="6">
    <source>
        <dbReference type="ARBA" id="ARBA00056337"/>
    </source>
</evidence>
<dbReference type="InterPro" id="IPR002915">
    <property type="entry name" value="DeoC/FbaB/LacD_aldolase"/>
</dbReference>
<dbReference type="GO" id="GO:0004139">
    <property type="term" value="F:deoxyribose-phosphate aldolase activity"/>
    <property type="evidence" value="ECO:0007669"/>
    <property type="project" value="UniProtKB-UniRule"/>
</dbReference>
<dbReference type="AlphaFoldDB" id="A0A1I1ZAW0"/>
<dbReference type="PANTHER" id="PTHR10889:SF1">
    <property type="entry name" value="DEOXYRIBOSE-PHOSPHATE ALDOLASE"/>
    <property type="match status" value="1"/>
</dbReference>
<dbReference type="HAMAP" id="MF_00114">
    <property type="entry name" value="DeoC_type1"/>
    <property type="match status" value="1"/>
</dbReference>
<dbReference type="RefSeq" id="WP_091656121.1">
    <property type="nucleotide sequence ID" value="NZ_FONT01000001.1"/>
</dbReference>
<evidence type="ECO:0000256" key="5">
    <source>
        <dbReference type="ARBA" id="ARBA00048791"/>
    </source>
</evidence>
<dbReference type="GO" id="GO:0006018">
    <property type="term" value="P:2-deoxyribose 1-phosphate catabolic process"/>
    <property type="evidence" value="ECO:0007669"/>
    <property type="project" value="UniProtKB-UniRule"/>
</dbReference>
<gene>
    <name evidence="7" type="primary">deoC</name>
    <name evidence="8" type="ORF">SAMN05192532_101136</name>
</gene>
<evidence type="ECO:0000256" key="2">
    <source>
        <dbReference type="ARBA" id="ARBA00022490"/>
    </source>
</evidence>
<dbReference type="Gene3D" id="3.20.20.70">
    <property type="entry name" value="Aldolase class I"/>
    <property type="match status" value="1"/>
</dbReference>
<feature type="active site" description="Schiff-base intermediate with acetaldehyde" evidence="7">
    <location>
        <position position="154"/>
    </location>
</feature>
<dbReference type="FunFam" id="3.20.20.70:FF:000044">
    <property type="entry name" value="Deoxyribose-phosphate aldolase"/>
    <property type="match status" value="1"/>
</dbReference>
<dbReference type="Pfam" id="PF01791">
    <property type="entry name" value="DeoC"/>
    <property type="match status" value="1"/>
</dbReference>
<protein>
    <recommendedName>
        <fullName evidence="7">Deoxyribose-phosphate aldolase</fullName>
        <shortName evidence="7">DERA</shortName>
        <ecNumber evidence="7">4.1.2.4</ecNumber>
    </recommendedName>
    <alternativeName>
        <fullName evidence="7">2-deoxy-D-ribose 5-phosphate aldolase</fullName>
    </alternativeName>
    <alternativeName>
        <fullName evidence="7">Phosphodeoxyriboaldolase</fullName>
        <shortName evidence="7">Deoxyriboaldolase</shortName>
    </alternativeName>
</protein>
<dbReference type="NCBIfam" id="TIGR00126">
    <property type="entry name" value="deoC"/>
    <property type="match status" value="1"/>
</dbReference>
<dbReference type="SUPFAM" id="SSF51569">
    <property type="entry name" value="Aldolase"/>
    <property type="match status" value="1"/>
</dbReference>
<keyword evidence="2 7" id="KW-0963">Cytoplasm</keyword>
<dbReference type="STRING" id="930128.SAMN05192532_101136"/>
<dbReference type="EC" id="4.1.2.4" evidence="7"/>
<dbReference type="Proteomes" id="UP000199516">
    <property type="component" value="Unassembled WGS sequence"/>
</dbReference>
<evidence type="ECO:0000313" key="9">
    <source>
        <dbReference type="Proteomes" id="UP000199516"/>
    </source>
</evidence>
<feature type="active site" description="Proton donor/acceptor" evidence="7">
    <location>
        <position position="91"/>
    </location>
</feature>
<keyword evidence="3 7" id="KW-0456">Lyase</keyword>
<dbReference type="EMBL" id="FONT01000001">
    <property type="protein sequence ID" value="SFE28817.1"/>
    <property type="molecule type" value="Genomic_DNA"/>
</dbReference>
<evidence type="ECO:0000256" key="1">
    <source>
        <dbReference type="ARBA" id="ARBA00010936"/>
    </source>
</evidence>
<dbReference type="InterPro" id="IPR011343">
    <property type="entry name" value="DeoC"/>
</dbReference>
<reference evidence="8 9" key="1">
    <citation type="submission" date="2016-10" db="EMBL/GenBank/DDBJ databases">
        <authorList>
            <person name="de Groot N.N."/>
        </authorList>
    </citation>
    <scope>NUCLEOTIDE SEQUENCE [LARGE SCALE GENOMIC DNA]</scope>
    <source>
        <strain evidence="8 9">DSM 23995</strain>
    </source>
</reference>
<dbReference type="GO" id="GO:0005737">
    <property type="term" value="C:cytoplasm"/>
    <property type="evidence" value="ECO:0007669"/>
    <property type="project" value="UniProtKB-SubCell"/>
</dbReference>
<name>A0A1I1ZAW0_9BACI</name>
<evidence type="ECO:0000313" key="8">
    <source>
        <dbReference type="EMBL" id="SFE28817.1"/>
    </source>
</evidence>
<dbReference type="GO" id="GO:0016052">
    <property type="term" value="P:carbohydrate catabolic process"/>
    <property type="evidence" value="ECO:0007669"/>
    <property type="project" value="TreeGrafter"/>
</dbReference>
<proteinExistence type="inferred from homology"/>
<evidence type="ECO:0000256" key="3">
    <source>
        <dbReference type="ARBA" id="ARBA00023239"/>
    </source>
</evidence>
<comment type="subcellular location">
    <subcellularLocation>
        <location evidence="7">Cytoplasm</location>
    </subcellularLocation>
</comment>
<dbReference type="SMART" id="SM01133">
    <property type="entry name" value="DeoC"/>
    <property type="match status" value="1"/>
</dbReference>
<keyword evidence="4 7" id="KW-0704">Schiff base</keyword>
<sequence>MDAAMARIIDHTLLKPDASYDQIEQLSREAIECQFASVCVHPAMVQTAYDIVKGTNVKVCSVIGFPLGATLPEVKAFETKNVIANGATEVDMVINIGALKSREYETVKADIDAVVEAAKNKALVKVIVETALLNREELVKACEIAKEADAHFVKTSTGFAGAGAQTEDISIMKKVVGDKLKVKASGGIRDYDTAKAMVEAGADRIGTSSGTVICGAKLD</sequence>
<feature type="active site" description="Proton donor/acceptor" evidence="7">
    <location>
        <position position="183"/>
    </location>
</feature>
<dbReference type="InterPro" id="IPR028581">
    <property type="entry name" value="DeoC_typeI"/>
</dbReference>
<dbReference type="CDD" id="cd00959">
    <property type="entry name" value="DeoC"/>
    <property type="match status" value="1"/>
</dbReference>